<dbReference type="EMBL" id="LVCM01000033">
    <property type="protein sequence ID" value="KYL32073.1"/>
    <property type="molecule type" value="Genomic_DNA"/>
</dbReference>
<evidence type="ECO:0000256" key="6">
    <source>
        <dbReference type="ARBA" id="ARBA00023136"/>
    </source>
</evidence>
<evidence type="ECO:0000256" key="1">
    <source>
        <dbReference type="ARBA" id="ARBA00004162"/>
    </source>
</evidence>
<proteinExistence type="inferred from homology"/>
<comment type="subcellular location">
    <subcellularLocation>
        <location evidence="1">Cell membrane</location>
        <topology evidence="1">Single-pass membrane protein</topology>
    </subcellularLocation>
</comment>
<dbReference type="RefSeq" id="WP_054983007.1">
    <property type="nucleotide sequence ID" value="NZ_CP033065.1"/>
</dbReference>
<keyword evidence="6 7" id="KW-0472">Membrane</keyword>
<dbReference type="GO" id="GO:0005886">
    <property type="term" value="C:plasma membrane"/>
    <property type="evidence" value="ECO:0007669"/>
    <property type="project" value="UniProtKB-SubCell"/>
</dbReference>
<dbReference type="Proteomes" id="UP000075621">
    <property type="component" value="Unassembled WGS sequence"/>
</dbReference>
<evidence type="ECO:0000259" key="10">
    <source>
        <dbReference type="PROSITE" id="PS51123"/>
    </source>
</evidence>
<dbReference type="PANTHER" id="PTHR30329:SF20">
    <property type="entry name" value="EXPORTED PROTEIN"/>
    <property type="match status" value="1"/>
</dbReference>
<protein>
    <submittedName>
        <fullName evidence="11">Chemotaxis protein</fullName>
    </submittedName>
</protein>
<evidence type="ECO:0000256" key="5">
    <source>
        <dbReference type="ARBA" id="ARBA00022989"/>
    </source>
</evidence>
<evidence type="ECO:0000313" key="11">
    <source>
        <dbReference type="EMBL" id="AYM87261.1"/>
    </source>
</evidence>
<dbReference type="InterPro" id="IPR036737">
    <property type="entry name" value="OmpA-like_sf"/>
</dbReference>
<organism evidence="11 14">
    <name type="scientific">Pseudoalteromonas agarivorans</name>
    <dbReference type="NCBI Taxonomy" id="176102"/>
    <lineage>
        <taxon>Bacteria</taxon>
        <taxon>Pseudomonadati</taxon>
        <taxon>Pseudomonadota</taxon>
        <taxon>Gammaproteobacteria</taxon>
        <taxon>Alteromonadales</taxon>
        <taxon>Pseudoalteromonadaceae</taxon>
        <taxon>Pseudoalteromonas</taxon>
    </lineage>
</organism>
<name>A0AAD0U1F5_9GAMM</name>
<dbReference type="Proteomes" id="UP000279995">
    <property type="component" value="Chromosome I"/>
</dbReference>
<dbReference type="Pfam" id="PF00691">
    <property type="entry name" value="OmpA"/>
    <property type="match status" value="1"/>
</dbReference>
<feature type="region of interest" description="Disordered" evidence="8">
    <location>
        <begin position="275"/>
        <end position="301"/>
    </location>
</feature>
<evidence type="ECO:0000313" key="14">
    <source>
        <dbReference type="Proteomes" id="UP000279995"/>
    </source>
</evidence>
<dbReference type="PANTHER" id="PTHR30329">
    <property type="entry name" value="STATOR ELEMENT OF FLAGELLAR MOTOR COMPLEX"/>
    <property type="match status" value="1"/>
</dbReference>
<reference evidence="11 14" key="2">
    <citation type="submission" date="2018-10" db="EMBL/GenBank/DDBJ databases">
        <title>Complete Genome Sequence and Transcriptomic Profiles of a Marine Bacterium, Pseudoalteromonas agarivorans Hao 2018.</title>
        <authorList>
            <person name="Hao L."/>
        </authorList>
    </citation>
    <scope>NUCLEOTIDE SEQUENCE [LARGE SCALE GENOMIC DNA]</scope>
    <source>
        <strain evidence="11 14">Hao 2018</strain>
    </source>
</reference>
<evidence type="ECO:0000256" key="9">
    <source>
        <dbReference type="SAM" id="Phobius"/>
    </source>
</evidence>
<feature type="domain" description="OmpA-like" evidence="10">
    <location>
        <begin position="149"/>
        <end position="269"/>
    </location>
</feature>
<sequence>MLRRRLRQSAEKNQHTERWLVSYADYMTIMFAFFVVMYAIAINKEESFQILSDSLEQVFDKSARQQSQQGEGVTGEGLLTDRVTPEQELLYGESIQKQESGPELLDGHSDTSNIKQKHLGKPLDSLLTKLHSALIDEIRDGEASLELNQDWLIIELSSGMLFSSGSSVAHARAKQVVKIVKDIIAPVDNYIRVRGYTDNESIRNEMFRSNWELSVARATSILVELETLGINPARMAIEGYGQYSPFADNDTAAGRAENRKVVIALSKYGLVQQTTENEAEPDEQVQQAAPEPEVELPSDDNSIKIIRLPHGGIRITTRNEQ</sequence>
<dbReference type="InterPro" id="IPR006665">
    <property type="entry name" value="OmpA-like"/>
</dbReference>
<evidence type="ECO:0000256" key="7">
    <source>
        <dbReference type="PROSITE-ProRule" id="PRU00473"/>
    </source>
</evidence>
<dbReference type="Pfam" id="PF13677">
    <property type="entry name" value="MotB_plug"/>
    <property type="match status" value="1"/>
</dbReference>
<dbReference type="SUPFAM" id="SSF103088">
    <property type="entry name" value="OmpA-like"/>
    <property type="match status" value="1"/>
</dbReference>
<dbReference type="InterPro" id="IPR025713">
    <property type="entry name" value="MotB-like_N_dom"/>
</dbReference>
<evidence type="ECO:0000313" key="13">
    <source>
        <dbReference type="Proteomes" id="UP000075621"/>
    </source>
</evidence>
<dbReference type="InterPro" id="IPR050330">
    <property type="entry name" value="Bact_OuterMem_StrucFunc"/>
</dbReference>
<keyword evidence="5 9" id="KW-1133">Transmembrane helix</keyword>
<feature type="transmembrane region" description="Helical" evidence="9">
    <location>
        <begin position="20"/>
        <end position="41"/>
    </location>
</feature>
<dbReference type="PROSITE" id="PS51123">
    <property type="entry name" value="OMPA_2"/>
    <property type="match status" value="1"/>
</dbReference>
<evidence type="ECO:0000256" key="8">
    <source>
        <dbReference type="SAM" id="MobiDB-lite"/>
    </source>
</evidence>
<comment type="similarity">
    <text evidence="2">Belongs to the MotB family.</text>
</comment>
<dbReference type="CDD" id="cd07185">
    <property type="entry name" value="OmpA_C-like"/>
    <property type="match status" value="1"/>
</dbReference>
<accession>A0AAD0U1F5</accession>
<evidence type="ECO:0000256" key="2">
    <source>
        <dbReference type="ARBA" id="ARBA00008914"/>
    </source>
</evidence>
<keyword evidence="3" id="KW-1003">Cell membrane</keyword>
<evidence type="ECO:0000256" key="3">
    <source>
        <dbReference type="ARBA" id="ARBA00022475"/>
    </source>
</evidence>
<dbReference type="Gene3D" id="3.30.1330.60">
    <property type="entry name" value="OmpA-like domain"/>
    <property type="match status" value="1"/>
</dbReference>
<gene>
    <name evidence="12" type="ORF">A2I98_18700</name>
    <name evidence="11" type="ORF">D9T18_11550</name>
</gene>
<evidence type="ECO:0000256" key="4">
    <source>
        <dbReference type="ARBA" id="ARBA00022692"/>
    </source>
</evidence>
<dbReference type="AlphaFoldDB" id="A0AAD0U1F5"/>
<evidence type="ECO:0000313" key="12">
    <source>
        <dbReference type="EMBL" id="KYL32073.1"/>
    </source>
</evidence>
<dbReference type="EMBL" id="CP033065">
    <property type="protein sequence ID" value="AYM87261.1"/>
    <property type="molecule type" value="Genomic_DNA"/>
</dbReference>
<dbReference type="PRINTS" id="PR01023">
    <property type="entry name" value="NAFLGMOTY"/>
</dbReference>
<reference evidence="12 13" key="1">
    <citation type="submission" date="2016-03" db="EMBL/GenBank/DDBJ databases">
        <authorList>
            <person name="Zhang H."/>
            <person name="Liu R."/>
            <person name="Wang M."/>
            <person name="Wang H."/>
            <person name="Wang L."/>
            <person name="Song L."/>
        </authorList>
    </citation>
    <scope>NUCLEOTIDE SEQUENCE [LARGE SCALE GENOMIC DNA]</scope>
    <source>
        <strain evidence="12 13">DSM 16098</strain>
    </source>
</reference>
<keyword evidence="4 9" id="KW-0812">Transmembrane</keyword>